<dbReference type="GO" id="GO:0046872">
    <property type="term" value="F:metal ion binding"/>
    <property type="evidence" value="ECO:0007669"/>
    <property type="project" value="UniProtKB-KW"/>
</dbReference>
<dbReference type="InterPro" id="IPR006390">
    <property type="entry name" value="DHP_synth_dom"/>
</dbReference>
<dbReference type="PROSITE" id="PS00793">
    <property type="entry name" value="DHPS_2"/>
    <property type="match status" value="1"/>
</dbReference>
<evidence type="ECO:0000259" key="12">
    <source>
        <dbReference type="PROSITE" id="PS50972"/>
    </source>
</evidence>
<keyword evidence="14" id="KW-1185">Reference proteome</keyword>
<dbReference type="EMBL" id="JACHGJ010000004">
    <property type="protein sequence ID" value="MBB6480808.1"/>
    <property type="molecule type" value="Genomic_DNA"/>
</dbReference>
<dbReference type="SUPFAM" id="SSF51717">
    <property type="entry name" value="Dihydropteroate synthetase-like"/>
    <property type="match status" value="1"/>
</dbReference>
<evidence type="ECO:0000256" key="7">
    <source>
        <dbReference type="ARBA" id="ARBA00022679"/>
    </source>
</evidence>
<dbReference type="FunFam" id="3.20.20.20:FF:000006">
    <property type="entry name" value="Dihydropteroate synthase"/>
    <property type="match status" value="1"/>
</dbReference>
<dbReference type="CDD" id="cd00739">
    <property type="entry name" value="DHPS"/>
    <property type="match status" value="1"/>
</dbReference>
<keyword evidence="7 13" id="KW-0808">Transferase</keyword>
<dbReference type="GO" id="GO:0005829">
    <property type="term" value="C:cytosol"/>
    <property type="evidence" value="ECO:0007669"/>
    <property type="project" value="TreeGrafter"/>
</dbReference>
<reference evidence="13 14" key="1">
    <citation type="submission" date="2020-08" db="EMBL/GenBank/DDBJ databases">
        <title>Genomic Encyclopedia of Type Strains, Phase IV (KMG-IV): sequencing the most valuable type-strain genomes for metagenomic binning, comparative biology and taxonomic classification.</title>
        <authorList>
            <person name="Goeker M."/>
        </authorList>
    </citation>
    <scope>NUCLEOTIDE SEQUENCE [LARGE SCALE GENOMIC DNA]</scope>
    <source>
        <strain evidence="13 14">DSM 2461</strain>
    </source>
</reference>
<dbReference type="GO" id="GO:0004156">
    <property type="term" value="F:dihydropteroate synthase activity"/>
    <property type="evidence" value="ECO:0007669"/>
    <property type="project" value="UniProtKB-EC"/>
</dbReference>
<evidence type="ECO:0000256" key="4">
    <source>
        <dbReference type="ARBA" id="ARBA00009503"/>
    </source>
</evidence>
<dbReference type="GO" id="GO:0046656">
    <property type="term" value="P:folic acid biosynthetic process"/>
    <property type="evidence" value="ECO:0007669"/>
    <property type="project" value="UniProtKB-KW"/>
</dbReference>
<keyword evidence="9" id="KW-0460">Magnesium</keyword>
<dbReference type="PANTHER" id="PTHR20941">
    <property type="entry name" value="FOLATE SYNTHESIS PROTEINS"/>
    <property type="match status" value="1"/>
</dbReference>
<dbReference type="InterPro" id="IPR045031">
    <property type="entry name" value="DHP_synth-like"/>
</dbReference>
<evidence type="ECO:0000256" key="9">
    <source>
        <dbReference type="ARBA" id="ARBA00022842"/>
    </source>
</evidence>
<dbReference type="RefSeq" id="WP_184747067.1">
    <property type="nucleotide sequence ID" value="NZ_JACHGJ010000004.1"/>
</dbReference>
<evidence type="ECO:0000256" key="1">
    <source>
        <dbReference type="ARBA" id="ARBA00000012"/>
    </source>
</evidence>
<evidence type="ECO:0000256" key="10">
    <source>
        <dbReference type="ARBA" id="ARBA00022909"/>
    </source>
</evidence>
<evidence type="ECO:0000256" key="5">
    <source>
        <dbReference type="ARBA" id="ARBA00012458"/>
    </source>
</evidence>
<sequence length="273" mass="29372">MGKTLAELIREEAPLVMGIINCTPDSFYEGSRKQVVEDALAAARMMIREGAHILDIGGESSRPGSAYVSAEEELRRVVPVIKAIRSESDILISIDTRKAVVARAAVTAGADIVNDISALADDPELGAFAAEQKLPVILMHMKGTPETMQNDPFYEDAVAAVKKSLSEAVERALSAGIDRENIILDPGIGFGKRPEDNLDLIKGIQELKKSGFPLLIGLSRKRFIGHITGRDAADRMAGTLSANLFSAMEGADILRVHDVPETVDALKMLKALL</sequence>
<evidence type="ECO:0000313" key="14">
    <source>
        <dbReference type="Proteomes" id="UP000587760"/>
    </source>
</evidence>
<comment type="pathway">
    <text evidence="3">Cofactor biosynthesis; tetrahydrofolate biosynthesis; 7,8-dihydrofolate from 2-amino-4-hydroxy-6-hydroxymethyl-7,8-dihydropteridine diphosphate and 4-aminobenzoate: step 1/2.</text>
</comment>
<evidence type="ECO:0000256" key="8">
    <source>
        <dbReference type="ARBA" id="ARBA00022723"/>
    </source>
</evidence>
<dbReference type="Gene3D" id="3.20.20.20">
    <property type="entry name" value="Dihydropteroate synthase-like"/>
    <property type="match status" value="1"/>
</dbReference>
<gene>
    <name evidence="13" type="ORF">HNR50_002481</name>
</gene>
<name>A0A841RDV6_9SPIO</name>
<evidence type="ECO:0000256" key="11">
    <source>
        <dbReference type="ARBA" id="ARBA00030193"/>
    </source>
</evidence>
<dbReference type="InterPro" id="IPR000489">
    <property type="entry name" value="Pterin-binding_dom"/>
</dbReference>
<keyword evidence="10" id="KW-0289">Folate biosynthesis</keyword>
<dbReference type="AlphaFoldDB" id="A0A841RDV6"/>
<comment type="catalytic activity">
    <reaction evidence="1">
        <text>(7,8-dihydropterin-6-yl)methyl diphosphate + 4-aminobenzoate = 7,8-dihydropteroate + diphosphate</text>
        <dbReference type="Rhea" id="RHEA:19949"/>
        <dbReference type="ChEBI" id="CHEBI:17836"/>
        <dbReference type="ChEBI" id="CHEBI:17839"/>
        <dbReference type="ChEBI" id="CHEBI:33019"/>
        <dbReference type="ChEBI" id="CHEBI:72950"/>
        <dbReference type="EC" id="2.5.1.15"/>
    </reaction>
</comment>
<comment type="similarity">
    <text evidence="4">Belongs to the DHPS family.</text>
</comment>
<feature type="domain" description="Pterin-binding" evidence="12">
    <location>
        <begin position="14"/>
        <end position="267"/>
    </location>
</feature>
<accession>A0A841RDV6</accession>
<comment type="caution">
    <text evidence="13">The sequence shown here is derived from an EMBL/GenBank/DDBJ whole genome shotgun (WGS) entry which is preliminary data.</text>
</comment>
<evidence type="ECO:0000256" key="6">
    <source>
        <dbReference type="ARBA" id="ARBA00016919"/>
    </source>
</evidence>
<evidence type="ECO:0000256" key="3">
    <source>
        <dbReference type="ARBA" id="ARBA00004763"/>
    </source>
</evidence>
<evidence type="ECO:0000313" key="13">
    <source>
        <dbReference type="EMBL" id="MBB6480808.1"/>
    </source>
</evidence>
<keyword evidence="8" id="KW-0479">Metal-binding</keyword>
<dbReference type="Proteomes" id="UP000587760">
    <property type="component" value="Unassembled WGS sequence"/>
</dbReference>
<dbReference type="PANTHER" id="PTHR20941:SF1">
    <property type="entry name" value="FOLIC ACID SYNTHESIS PROTEIN FOL1"/>
    <property type="match status" value="1"/>
</dbReference>
<protein>
    <recommendedName>
        <fullName evidence="6">Dihydropteroate synthase</fullName>
        <ecNumber evidence="5">2.5.1.15</ecNumber>
    </recommendedName>
    <alternativeName>
        <fullName evidence="11">Dihydropteroate pyrophosphorylase</fullName>
    </alternativeName>
</protein>
<evidence type="ECO:0000256" key="2">
    <source>
        <dbReference type="ARBA" id="ARBA00001946"/>
    </source>
</evidence>
<proteinExistence type="inferred from homology"/>
<dbReference type="InterPro" id="IPR011005">
    <property type="entry name" value="Dihydropteroate_synth-like_sf"/>
</dbReference>
<comment type="cofactor">
    <cofactor evidence="2">
        <name>Mg(2+)</name>
        <dbReference type="ChEBI" id="CHEBI:18420"/>
    </cofactor>
</comment>
<dbReference type="GO" id="GO:0046654">
    <property type="term" value="P:tetrahydrofolate biosynthetic process"/>
    <property type="evidence" value="ECO:0007669"/>
    <property type="project" value="TreeGrafter"/>
</dbReference>
<dbReference type="NCBIfam" id="TIGR01496">
    <property type="entry name" value="DHPS"/>
    <property type="match status" value="1"/>
</dbReference>
<dbReference type="EC" id="2.5.1.15" evidence="5"/>
<organism evidence="13 14">
    <name type="scientific">Spirochaeta isovalerica</name>
    <dbReference type="NCBI Taxonomy" id="150"/>
    <lineage>
        <taxon>Bacteria</taxon>
        <taxon>Pseudomonadati</taxon>
        <taxon>Spirochaetota</taxon>
        <taxon>Spirochaetia</taxon>
        <taxon>Spirochaetales</taxon>
        <taxon>Spirochaetaceae</taxon>
        <taxon>Spirochaeta</taxon>
    </lineage>
</organism>
<dbReference type="PROSITE" id="PS50972">
    <property type="entry name" value="PTERIN_BINDING"/>
    <property type="match status" value="1"/>
</dbReference>
<dbReference type="Pfam" id="PF00809">
    <property type="entry name" value="Pterin_bind"/>
    <property type="match status" value="1"/>
</dbReference>